<evidence type="ECO:0000259" key="6">
    <source>
        <dbReference type="Pfam" id="PF03976"/>
    </source>
</evidence>
<comment type="subunit">
    <text evidence="4">Homotetramer.</text>
</comment>
<name>A0A915XHA2_9BACT</name>
<keyword evidence="2 4" id="KW-0808">Transferase</keyword>
<feature type="region of interest" description="Disordered" evidence="5">
    <location>
        <begin position="1"/>
        <end position="21"/>
    </location>
</feature>
<comment type="similarity">
    <text evidence="1 4">Belongs to the polyphosphate kinase 2 (PPK2) family. Class I subfamily.</text>
</comment>
<dbReference type="EC" id="2.7.4.-" evidence="4"/>
<proteinExistence type="inferred from homology"/>
<sequence>MGQAKHGKNKKHKNKKNKKDMRADFRLLEGTAYKFKDRKESPNHCPIWVKKAQLEYEIELKQLQIELMKLQTHMKATGMRILAIFEGRDAAGKGGTIKRITAFLNPRNTRVVALSKPSDTELTQWYFQRYVPHLPAAGELVLFDRSWYNRAMVEPVMGFCTDQQHKRFLKDVPLFEEMLVKDGIKLFKFYFSVSREEQAKRFEARKTDPLKQYKLSPVDNLAQKYWDKYSVKKFQMLNETNRTLTPWTIIRSDVKKKARLNCIKHILSNVEYEGKLAPELLQTDPEIVISGIDEIKHMEKNLFAPDKLRG</sequence>
<dbReference type="GO" id="GO:0006793">
    <property type="term" value="P:phosphorus metabolic process"/>
    <property type="evidence" value="ECO:0007669"/>
    <property type="project" value="InterPro"/>
</dbReference>
<evidence type="ECO:0000256" key="2">
    <source>
        <dbReference type="ARBA" id="ARBA00022679"/>
    </source>
</evidence>
<evidence type="ECO:0000256" key="4">
    <source>
        <dbReference type="RuleBase" id="RU369062"/>
    </source>
</evidence>
<dbReference type="NCBIfam" id="TIGR03707">
    <property type="entry name" value="PPK2_P_aer"/>
    <property type="match status" value="1"/>
</dbReference>
<comment type="function">
    <text evidence="4">Uses inorganic polyphosphate (polyP) as a donor to convert GDP to GTP or ADP to ATP.</text>
</comment>
<accession>A0A915XHA2</accession>
<gene>
    <name evidence="7" type="ORF">GF1_08100</name>
</gene>
<dbReference type="PANTHER" id="PTHR34383">
    <property type="entry name" value="POLYPHOSPHATE:AMP PHOSPHOTRANSFERASE-RELATED"/>
    <property type="match status" value="1"/>
</dbReference>
<dbReference type="EMBL" id="AP024233">
    <property type="protein sequence ID" value="BCO08434.1"/>
    <property type="molecule type" value="Genomic_DNA"/>
</dbReference>
<dbReference type="PANTHER" id="PTHR34383:SF1">
    <property type="entry name" value="ADP-POLYPHOSPHATE PHOSPHOTRANSFERASE"/>
    <property type="match status" value="1"/>
</dbReference>
<protein>
    <recommendedName>
        <fullName evidence="4">ADP/GDP-polyphosphate phosphotransferase</fullName>
        <ecNumber evidence="4">2.7.4.-</ecNumber>
    </recommendedName>
    <alternativeName>
        <fullName evidence="4">Polyphosphate kinase PPK2</fullName>
    </alternativeName>
</protein>
<evidence type="ECO:0000313" key="8">
    <source>
        <dbReference type="Proteomes" id="UP001063350"/>
    </source>
</evidence>
<evidence type="ECO:0000256" key="3">
    <source>
        <dbReference type="ARBA" id="ARBA00022777"/>
    </source>
</evidence>
<evidence type="ECO:0000256" key="1">
    <source>
        <dbReference type="ARBA" id="ARBA00009924"/>
    </source>
</evidence>
<feature type="domain" description="Polyphosphate kinase-2-related" evidence="6">
    <location>
        <begin position="54"/>
        <end position="275"/>
    </location>
</feature>
<dbReference type="Proteomes" id="UP001063350">
    <property type="component" value="Chromosome"/>
</dbReference>
<dbReference type="PIRSF" id="PIRSF028756">
    <property type="entry name" value="PPK2_prd"/>
    <property type="match status" value="1"/>
</dbReference>
<feature type="compositionally biased region" description="Basic residues" evidence="5">
    <location>
        <begin position="1"/>
        <end position="19"/>
    </location>
</feature>
<reference evidence="7" key="1">
    <citation type="submission" date="2020-12" db="EMBL/GenBank/DDBJ databases">
        <title>Desulfobium dissulfuricans gen. nov., sp. nov., a novel mesophilic, sulfate-reducing bacterium isolated from a deep-sea hydrothermal vent.</title>
        <authorList>
            <person name="Hashimoto Y."/>
            <person name="Tame A."/>
            <person name="Sawayama S."/>
            <person name="Miyazaki J."/>
            <person name="Takai K."/>
            <person name="Nakagawa S."/>
        </authorList>
    </citation>
    <scope>NUCLEOTIDE SEQUENCE</scope>
    <source>
        <strain evidence="7">GF1</strain>
    </source>
</reference>
<dbReference type="InterPro" id="IPR027417">
    <property type="entry name" value="P-loop_NTPase"/>
</dbReference>
<dbReference type="RefSeq" id="WP_267928334.1">
    <property type="nucleotide sequence ID" value="NZ_AP024233.1"/>
</dbReference>
<dbReference type="Pfam" id="PF03976">
    <property type="entry name" value="PPK2"/>
    <property type="match status" value="1"/>
</dbReference>
<keyword evidence="3 4" id="KW-0418">Kinase</keyword>
<evidence type="ECO:0000313" key="7">
    <source>
        <dbReference type="EMBL" id="BCO08434.1"/>
    </source>
</evidence>
<dbReference type="Gene3D" id="3.40.50.300">
    <property type="entry name" value="P-loop containing nucleotide triphosphate hydrolases"/>
    <property type="match status" value="1"/>
</dbReference>
<dbReference type="InterPro" id="IPR016898">
    <property type="entry name" value="Polyphosphate_phosphotransfera"/>
</dbReference>
<organism evidence="7 8">
    <name type="scientific">Desulfolithobacter dissulfuricans</name>
    <dbReference type="NCBI Taxonomy" id="2795293"/>
    <lineage>
        <taxon>Bacteria</taxon>
        <taxon>Pseudomonadati</taxon>
        <taxon>Thermodesulfobacteriota</taxon>
        <taxon>Desulfobulbia</taxon>
        <taxon>Desulfobulbales</taxon>
        <taxon>Desulfobulbaceae</taxon>
        <taxon>Desulfolithobacter</taxon>
    </lineage>
</organism>
<dbReference type="InterPro" id="IPR022488">
    <property type="entry name" value="PPK2-related"/>
</dbReference>
<dbReference type="KEGG" id="ddu:GF1_08100"/>
<keyword evidence="8" id="KW-1185">Reference proteome</keyword>
<dbReference type="SUPFAM" id="SSF52540">
    <property type="entry name" value="P-loop containing nucleoside triphosphate hydrolases"/>
    <property type="match status" value="1"/>
</dbReference>
<dbReference type="InterPro" id="IPR022486">
    <property type="entry name" value="PPK2_PA0141"/>
</dbReference>
<dbReference type="AlphaFoldDB" id="A0A915XHA2"/>
<dbReference type="GO" id="GO:0008976">
    <property type="term" value="F:polyphosphate kinase activity"/>
    <property type="evidence" value="ECO:0007669"/>
    <property type="project" value="UniProtKB-UniRule"/>
</dbReference>
<evidence type="ECO:0000256" key="5">
    <source>
        <dbReference type="SAM" id="MobiDB-lite"/>
    </source>
</evidence>